<dbReference type="InterPro" id="IPR018711">
    <property type="entry name" value="NAGPA"/>
</dbReference>
<dbReference type="Proteomes" id="UP000008794">
    <property type="component" value="Chromosome"/>
</dbReference>
<dbReference type="OrthoDB" id="9809781at2"/>
<keyword evidence="5" id="KW-1185">Reference proteome</keyword>
<feature type="region of interest" description="Disordered" evidence="1">
    <location>
        <begin position="30"/>
        <end position="57"/>
    </location>
</feature>
<dbReference type="EMBL" id="FP929032">
    <property type="protein sequence ID" value="CBK64879.1"/>
    <property type="molecule type" value="Genomic_DNA"/>
</dbReference>
<feature type="chain" id="PRO_5003058640" evidence="2">
    <location>
        <begin position="25"/>
        <end position="356"/>
    </location>
</feature>
<dbReference type="PANTHER" id="PTHR40446:SF2">
    <property type="entry name" value="N-ACETYLGLUCOSAMINE-1-PHOSPHODIESTER ALPHA-N-ACETYLGLUCOSAMINIDASE"/>
    <property type="match status" value="1"/>
</dbReference>
<sequence length="356" mass="38115">MMHMKNLGYMLLVALLLCCTCVQCSEKEHQTPPALSEGDDPGGDGGEENPEGLPGYPKGLTVDEFTQELANGSKCLGFYAIVDFKANPNLRFRPQFSAAKKPTAYFSAFAESGDGTPYLAVNGGFFGGTTSVSLLIDRGVVRSLAVQEDWIWSTNPYTHFFPVRAALGQLRDGSFEAAWVYCVADDDNCPYAFPSALGNNEKTMTFMPAPPTSHTAGGRRWQPYNAIGGGPMLVHGGRNVAEENYWKEIFDCGGLQGLARHPRTAIGATEDGKLVIVVCDGRNKRGSAGMTLPELADKMISLGCVEAINLDGGGSSTFVGREGRVLNMPSDTPGTTAQDVALRERSVPTAVIIAEQ</sequence>
<dbReference type="HOGENOM" id="CLU_808119_0_0_10"/>
<reference evidence="4 5" key="2">
    <citation type="submission" date="2010-03" db="EMBL/GenBank/DDBJ databases">
        <authorList>
            <person name="Pajon A."/>
        </authorList>
    </citation>
    <scope>NUCLEOTIDE SEQUENCE [LARGE SCALE GENOMIC DNA]</scope>
    <source>
        <strain evidence="4 5">WAL 8301</strain>
    </source>
</reference>
<proteinExistence type="predicted"/>
<dbReference type="BioCyc" id="ASHA717959:AL1_RS12845-MONOMER"/>
<dbReference type="STRING" id="717959.AL1_27270"/>
<dbReference type="KEGG" id="ash:AL1_27270"/>
<accession>D4IPL7</accession>
<protein>
    <submittedName>
        <fullName evidence="4">Predicted periplasmic protein (DUF2233)</fullName>
    </submittedName>
</protein>
<feature type="signal peptide" evidence="2">
    <location>
        <begin position="1"/>
        <end position="24"/>
    </location>
</feature>
<evidence type="ECO:0000259" key="3">
    <source>
        <dbReference type="Pfam" id="PF09992"/>
    </source>
</evidence>
<feature type="domain" description="Phosphodiester glycosidase" evidence="3">
    <location>
        <begin position="219"/>
        <end position="353"/>
    </location>
</feature>
<dbReference type="PATRIC" id="fig|717959.3.peg.1231"/>
<evidence type="ECO:0000256" key="1">
    <source>
        <dbReference type="SAM" id="MobiDB-lite"/>
    </source>
</evidence>
<dbReference type="PANTHER" id="PTHR40446">
    <property type="entry name" value="N-ACETYLGLUCOSAMINE-1-PHOSPHODIESTER ALPHA-N-ACETYLGLUCOSAMINIDASE"/>
    <property type="match status" value="1"/>
</dbReference>
<evidence type="ECO:0000256" key="2">
    <source>
        <dbReference type="SAM" id="SignalP"/>
    </source>
</evidence>
<organism evidence="4 5">
    <name type="scientific">Alistipes shahii WAL 8301</name>
    <dbReference type="NCBI Taxonomy" id="717959"/>
    <lineage>
        <taxon>Bacteria</taxon>
        <taxon>Pseudomonadati</taxon>
        <taxon>Bacteroidota</taxon>
        <taxon>Bacteroidia</taxon>
        <taxon>Bacteroidales</taxon>
        <taxon>Rikenellaceae</taxon>
        <taxon>Alistipes</taxon>
    </lineage>
</organism>
<reference evidence="4 5" key="1">
    <citation type="submission" date="2010-03" db="EMBL/GenBank/DDBJ databases">
        <title>The genome sequence of Alistipes shahii WAL 8301.</title>
        <authorList>
            <consortium name="metaHIT consortium -- http://www.metahit.eu/"/>
            <person name="Pajon A."/>
            <person name="Turner K."/>
            <person name="Parkhill J."/>
        </authorList>
    </citation>
    <scope>NUCLEOTIDE SEQUENCE [LARGE SCALE GENOMIC DNA]</scope>
    <source>
        <strain evidence="4 5">WAL 8301</strain>
    </source>
</reference>
<evidence type="ECO:0000313" key="4">
    <source>
        <dbReference type="EMBL" id="CBK64879.1"/>
    </source>
</evidence>
<feature type="compositionally biased region" description="Acidic residues" evidence="1">
    <location>
        <begin position="37"/>
        <end position="50"/>
    </location>
</feature>
<evidence type="ECO:0000313" key="5">
    <source>
        <dbReference type="Proteomes" id="UP000008794"/>
    </source>
</evidence>
<keyword evidence="2" id="KW-0732">Signal</keyword>
<dbReference type="AlphaFoldDB" id="D4IPL7"/>
<name>D4IPL7_9BACT</name>
<gene>
    <name evidence="4" type="ORF">AL1_27270</name>
</gene>
<dbReference type="Pfam" id="PF09992">
    <property type="entry name" value="NAGPA"/>
    <property type="match status" value="1"/>
</dbReference>